<feature type="transmembrane region" description="Helical" evidence="1">
    <location>
        <begin position="216"/>
        <end position="233"/>
    </location>
</feature>
<keyword evidence="1" id="KW-0812">Transmembrane</keyword>
<organism evidence="3 4">
    <name type="scientific">Clostridium oryzae</name>
    <dbReference type="NCBI Taxonomy" id="1450648"/>
    <lineage>
        <taxon>Bacteria</taxon>
        <taxon>Bacillati</taxon>
        <taxon>Bacillota</taxon>
        <taxon>Clostridia</taxon>
        <taxon>Eubacteriales</taxon>
        <taxon>Clostridiaceae</taxon>
        <taxon>Clostridium</taxon>
    </lineage>
</organism>
<keyword evidence="1" id="KW-1133">Transmembrane helix</keyword>
<dbReference type="EMBL" id="MZGV01000070">
    <property type="protein sequence ID" value="OPJ57876.1"/>
    <property type="molecule type" value="Genomic_DNA"/>
</dbReference>
<evidence type="ECO:0000313" key="3">
    <source>
        <dbReference type="EMBL" id="OPJ57876.1"/>
    </source>
</evidence>
<dbReference type="AlphaFoldDB" id="A0A1V4ID57"/>
<reference evidence="3 4" key="1">
    <citation type="submission" date="2017-03" db="EMBL/GenBank/DDBJ databases">
        <title>Genome sequence of Clostridium oryzae DSM 28571.</title>
        <authorList>
            <person name="Poehlein A."/>
            <person name="Daniel R."/>
        </authorList>
    </citation>
    <scope>NUCLEOTIDE SEQUENCE [LARGE SCALE GENOMIC DNA]</scope>
    <source>
        <strain evidence="3 4">DSM 28571</strain>
    </source>
</reference>
<gene>
    <name evidence="3" type="ORF">CLORY_38920</name>
</gene>
<feature type="domain" description="Anti-sigma factor RsgI-like middle" evidence="2">
    <location>
        <begin position="246"/>
        <end position="313"/>
    </location>
</feature>
<sequence length="343" mass="40129">MDIRYMMLKDRYYFLHTNMVLINDSRKLDAFKREVSLFIKELSIFDISLIKLSCTIPSISVQNELLNIAVICSESTTFSDYIRFNSELPIKKLASFTKKNHSFFNKWQNYIILYYLLLSNDNYSNLLSFLNIHKKQDSLTKMTQKGHHKEEAADIPESTEENFGLVLSCSKKKCFVLTPFGYIKIVNNVDHISPGEICMSKPETNKKGFKFPFKMLILYLIIFTVAVTYIYTFPEKKIVIKSNFIFQISVNKWNKVISVKPLNGYADKIKYNCNVFNKNYDEATVIILKTAEYLKYIDKKSSVNIYVKGKRNSDINFRYTINYFKSNKLNCVINNNGSLLFER</sequence>
<accession>A0A1V4ID57</accession>
<name>A0A1V4ID57_9CLOT</name>
<evidence type="ECO:0000256" key="1">
    <source>
        <dbReference type="SAM" id="Phobius"/>
    </source>
</evidence>
<dbReference type="OrthoDB" id="1899922at2"/>
<dbReference type="Proteomes" id="UP000190080">
    <property type="component" value="Unassembled WGS sequence"/>
</dbReference>
<dbReference type="STRING" id="1450648.CLORY_38920"/>
<keyword evidence="4" id="KW-1185">Reference proteome</keyword>
<evidence type="ECO:0000259" key="2">
    <source>
        <dbReference type="Pfam" id="PF23750"/>
    </source>
</evidence>
<dbReference type="InterPro" id="IPR055431">
    <property type="entry name" value="RsgI_M"/>
</dbReference>
<protein>
    <submittedName>
        <fullName evidence="3">Putative RNA polymerase sigma factor SigI</fullName>
    </submittedName>
</protein>
<dbReference type="RefSeq" id="WP_079427608.1">
    <property type="nucleotide sequence ID" value="NZ_MZGV01000070.1"/>
</dbReference>
<keyword evidence="1" id="KW-0472">Membrane</keyword>
<comment type="caution">
    <text evidence="3">The sequence shown here is derived from an EMBL/GenBank/DDBJ whole genome shotgun (WGS) entry which is preliminary data.</text>
</comment>
<proteinExistence type="predicted"/>
<evidence type="ECO:0000313" key="4">
    <source>
        <dbReference type="Proteomes" id="UP000190080"/>
    </source>
</evidence>
<dbReference type="Pfam" id="PF23750">
    <property type="entry name" value="RsgI_M"/>
    <property type="match status" value="1"/>
</dbReference>